<dbReference type="InterPro" id="IPR018357">
    <property type="entry name" value="Hexapep_transf_CS"/>
</dbReference>
<dbReference type="InterPro" id="IPR005908">
    <property type="entry name" value="G1P_thy_trans_l"/>
</dbReference>
<feature type="domain" description="Nucleotidyl transferase" evidence="1">
    <location>
        <begin position="5"/>
        <end position="235"/>
    </location>
</feature>
<dbReference type="PROSITE" id="PS00101">
    <property type="entry name" value="HEXAPEP_TRANSFERASES"/>
    <property type="match status" value="1"/>
</dbReference>
<evidence type="ECO:0000259" key="1">
    <source>
        <dbReference type="Pfam" id="PF00483"/>
    </source>
</evidence>
<sequence length="355" mass="39131">MKAIITAGKSSPPKPINYIQNKHLIELGNTPLIFHALEQVAKSGIKDVGIIVEDGTQYIEKAVKNGGNFGLNITYIHQKGGPLGLAHAVYCAREFLGEEKFMVYLGDNIFDEDILAMRINFENSGANCLLALAKIPKPERFGVPEFDRQGKIIGIQERPIKPKSPYAVSGIYFYDKNVHKAFPHIKPSFRGIYEISDLHTWLAKNGYSVQYLEIKNWWKDRGHPLDLLEGNAMVLNKLKANNLGNVEPSVSIRGAVNIGKNTKIGGRTVIRGPVIIGEHCLIKNSYIGPYTSIGNKVEIHNGHIDHSIIYSGTSINTSKKIVDSLIGENTTISEAEHDTPAGNRLVVSENSIIAL</sequence>
<dbReference type="InterPro" id="IPR005835">
    <property type="entry name" value="NTP_transferase_dom"/>
</dbReference>
<dbReference type="Proteomes" id="UP000176770">
    <property type="component" value="Unassembled WGS sequence"/>
</dbReference>
<dbReference type="AlphaFoldDB" id="A0A1G2HGP5"/>
<dbReference type="InterPro" id="IPR029044">
    <property type="entry name" value="Nucleotide-diphossugar_trans"/>
</dbReference>
<dbReference type="Gene3D" id="3.90.550.10">
    <property type="entry name" value="Spore Coat Polysaccharide Biosynthesis Protein SpsA, Chain A"/>
    <property type="match status" value="1"/>
</dbReference>
<dbReference type="Pfam" id="PF00483">
    <property type="entry name" value="NTP_transferase"/>
    <property type="match status" value="1"/>
</dbReference>
<dbReference type="GO" id="GO:0016740">
    <property type="term" value="F:transferase activity"/>
    <property type="evidence" value="ECO:0007669"/>
    <property type="project" value="UniProtKB-KW"/>
</dbReference>
<comment type="caution">
    <text evidence="2">The sequence shown here is derived from an EMBL/GenBank/DDBJ whole genome shotgun (WGS) entry which is preliminary data.</text>
</comment>
<dbReference type="Gene3D" id="2.160.10.10">
    <property type="entry name" value="Hexapeptide repeat proteins"/>
    <property type="match status" value="1"/>
</dbReference>
<dbReference type="PANTHER" id="PTHR42883:SF2">
    <property type="entry name" value="THYMIDYLYLTRANSFERASE"/>
    <property type="match status" value="1"/>
</dbReference>
<dbReference type="Pfam" id="PF00132">
    <property type="entry name" value="Hexapep"/>
    <property type="match status" value="1"/>
</dbReference>
<gene>
    <name evidence="2" type="ORF">A3F94_00100</name>
</gene>
<organism evidence="2 3">
    <name type="scientific">Candidatus Spechtbacteria bacterium RIFCSPLOWO2_12_FULL_38_22</name>
    <dbReference type="NCBI Taxonomy" id="1802165"/>
    <lineage>
        <taxon>Bacteria</taxon>
        <taxon>Candidatus Spechtiibacteriota</taxon>
    </lineage>
</organism>
<dbReference type="SUPFAM" id="SSF53448">
    <property type="entry name" value="Nucleotide-diphospho-sugar transferases"/>
    <property type="match status" value="1"/>
</dbReference>
<proteinExistence type="predicted"/>
<evidence type="ECO:0000313" key="3">
    <source>
        <dbReference type="Proteomes" id="UP000176770"/>
    </source>
</evidence>
<reference evidence="2 3" key="1">
    <citation type="journal article" date="2016" name="Nat. Commun.">
        <title>Thousands of microbial genomes shed light on interconnected biogeochemical processes in an aquifer system.</title>
        <authorList>
            <person name="Anantharaman K."/>
            <person name="Brown C.T."/>
            <person name="Hug L.A."/>
            <person name="Sharon I."/>
            <person name="Castelle C.J."/>
            <person name="Probst A.J."/>
            <person name="Thomas B.C."/>
            <person name="Singh A."/>
            <person name="Wilkins M.J."/>
            <person name="Karaoz U."/>
            <person name="Brodie E.L."/>
            <person name="Williams K.H."/>
            <person name="Hubbard S.S."/>
            <person name="Banfield J.F."/>
        </authorList>
    </citation>
    <scope>NUCLEOTIDE SEQUENCE [LARGE SCALE GENOMIC DNA]</scope>
</reference>
<dbReference type="PANTHER" id="PTHR42883">
    <property type="entry name" value="GLUCOSE-1-PHOSPHATE THYMIDYLTRANSFERASE"/>
    <property type="match status" value="1"/>
</dbReference>
<evidence type="ECO:0000313" key="2">
    <source>
        <dbReference type="EMBL" id="OGZ61623.1"/>
    </source>
</evidence>
<protein>
    <submittedName>
        <fullName evidence="2">Glucose-1-phosphate thymidylyltransferase</fullName>
    </submittedName>
</protein>
<dbReference type="NCBIfam" id="TIGR01208">
    <property type="entry name" value="rmlA_long"/>
    <property type="match status" value="1"/>
</dbReference>
<dbReference type="InterPro" id="IPR001451">
    <property type="entry name" value="Hexapep"/>
</dbReference>
<name>A0A1G2HGP5_9BACT</name>
<dbReference type="EMBL" id="MHOK01000020">
    <property type="protein sequence ID" value="OGZ61623.1"/>
    <property type="molecule type" value="Genomic_DNA"/>
</dbReference>
<accession>A0A1G2HGP5</accession>
<dbReference type="STRING" id="1802165.A3F94_00100"/>
<keyword evidence="2" id="KW-0808">Transferase</keyword>